<keyword evidence="2" id="KW-1133">Transmembrane helix</keyword>
<dbReference type="EMBL" id="DSVQ01000015">
    <property type="protein sequence ID" value="HGT39779.1"/>
    <property type="molecule type" value="Genomic_DNA"/>
</dbReference>
<accession>A0A7C4LN79</accession>
<comment type="caution">
    <text evidence="3">The sequence shown here is derived from an EMBL/GenBank/DDBJ whole genome shotgun (WGS) entry which is preliminary data.</text>
</comment>
<gene>
    <name evidence="3" type="ORF">ENS64_11035</name>
</gene>
<feature type="compositionally biased region" description="Basic and acidic residues" evidence="1">
    <location>
        <begin position="96"/>
        <end position="108"/>
    </location>
</feature>
<feature type="transmembrane region" description="Helical" evidence="2">
    <location>
        <begin position="47"/>
        <end position="68"/>
    </location>
</feature>
<proteinExistence type="predicted"/>
<evidence type="ECO:0000256" key="1">
    <source>
        <dbReference type="SAM" id="MobiDB-lite"/>
    </source>
</evidence>
<feature type="compositionally biased region" description="Low complexity" evidence="1">
    <location>
        <begin position="434"/>
        <end position="452"/>
    </location>
</feature>
<name>A0A7C4LN79_9PLAN</name>
<feature type="region of interest" description="Disordered" evidence="1">
    <location>
        <begin position="73"/>
        <end position="199"/>
    </location>
</feature>
<keyword evidence="2" id="KW-0812">Transmembrane</keyword>
<evidence type="ECO:0008006" key="4">
    <source>
        <dbReference type="Google" id="ProtNLM"/>
    </source>
</evidence>
<protein>
    <recommendedName>
        <fullName evidence="4">DUF11 domain-containing protein</fullName>
    </recommendedName>
</protein>
<keyword evidence="2" id="KW-0472">Membrane</keyword>
<feature type="region of interest" description="Disordered" evidence="1">
    <location>
        <begin position="409"/>
        <end position="463"/>
    </location>
</feature>
<feature type="compositionally biased region" description="Low complexity" evidence="1">
    <location>
        <begin position="568"/>
        <end position="583"/>
    </location>
</feature>
<feature type="region of interest" description="Disordered" evidence="1">
    <location>
        <begin position="567"/>
        <end position="618"/>
    </location>
</feature>
<organism evidence="3">
    <name type="scientific">Schlesneria paludicola</name>
    <dbReference type="NCBI Taxonomy" id="360056"/>
    <lineage>
        <taxon>Bacteria</taxon>
        <taxon>Pseudomonadati</taxon>
        <taxon>Planctomycetota</taxon>
        <taxon>Planctomycetia</taxon>
        <taxon>Planctomycetales</taxon>
        <taxon>Planctomycetaceae</taxon>
        <taxon>Schlesneria</taxon>
    </lineage>
</organism>
<feature type="compositionally biased region" description="Polar residues" evidence="1">
    <location>
        <begin position="584"/>
        <end position="601"/>
    </location>
</feature>
<evidence type="ECO:0000256" key="2">
    <source>
        <dbReference type="SAM" id="Phobius"/>
    </source>
</evidence>
<evidence type="ECO:0000313" key="3">
    <source>
        <dbReference type="EMBL" id="HGT39779.1"/>
    </source>
</evidence>
<dbReference type="AlphaFoldDB" id="A0A7C4LN79"/>
<sequence length="639" mass="68915">MRHGFRTRVWRELPFSARRAILSTLRTVDQIDEWLAEAWKSFQESPAWLLVATAGMFGLVLTVLLLFAPPQPAPAKSVRTVPPREHSLARTPPRKNPGELDSRIEIAERPATPRSYPAEFLFVEGDHDRSRRSTTPALRQPQPAELSGAALPGEVPPPSSTKPRTDDVVPWDEPPLVRRRSAPSNVLVDEETPARESARPDVQPLVTFWRHATATASPSDITLLRVQAVPPEVLSRAQDPLAGRADGWTVAAARASPAVELPVRYAGEPVDDSDTVVGAGASLEDPWDVVQDWPTQTEVAVRLELRAPEAVRLAHPQRSELVIRNLGSETVRRVQVREQLTGLDVVTQAFPGGVVRGDVLERELRRLRPRRERTLELDWWPTSAAARYHAAQVLIEAAVAASVDVRAAVTEPADQPHSSRDAAPSGESRERLPAVEAAPEPGPGESELPAAEPEVRVRPRPEVQVSVRGTRTVRRSEVAEVVIEVRNTGNVPLHDVRIWADVPPALVHRHGPQLEYEAGSLAPGESHVTVLRVLAGQAGLAVAGLRVISAEQAEAETEVRLTVLDQNAAAPPGSPSGMASSTGRASSRDTPSSTGAVSATDASAARKPSSMGTDRRPAVAVRKAHGVLGSQVVLGGPAF</sequence>
<reference evidence="3" key="1">
    <citation type="journal article" date="2020" name="mSystems">
        <title>Genome- and Community-Level Interaction Insights into Carbon Utilization and Element Cycling Functions of Hydrothermarchaeota in Hydrothermal Sediment.</title>
        <authorList>
            <person name="Zhou Z."/>
            <person name="Liu Y."/>
            <person name="Xu W."/>
            <person name="Pan J."/>
            <person name="Luo Z.H."/>
            <person name="Li M."/>
        </authorList>
    </citation>
    <scope>NUCLEOTIDE SEQUENCE [LARGE SCALE GENOMIC DNA]</scope>
    <source>
        <strain evidence="3">SpSt-508</strain>
    </source>
</reference>